<keyword evidence="6" id="KW-1185">Reference proteome</keyword>
<evidence type="ECO:0000256" key="3">
    <source>
        <dbReference type="ARBA" id="ARBA00023163"/>
    </source>
</evidence>
<dbReference type="EMBL" id="MVDD01000009">
    <property type="protein sequence ID" value="PKQ62320.1"/>
    <property type="molecule type" value="Genomic_DNA"/>
</dbReference>
<dbReference type="PROSITE" id="PS51118">
    <property type="entry name" value="HTH_HXLR"/>
    <property type="match status" value="1"/>
</dbReference>
<dbReference type="InterPro" id="IPR002577">
    <property type="entry name" value="HTH_HxlR"/>
</dbReference>
<gene>
    <name evidence="5" type="ORF">BZG02_13505</name>
</gene>
<dbReference type="AlphaFoldDB" id="A0A2N3HW76"/>
<evidence type="ECO:0000256" key="1">
    <source>
        <dbReference type="ARBA" id="ARBA00023015"/>
    </source>
</evidence>
<organism evidence="5 6">
    <name type="scientific">Labilibaculum filiforme</name>
    <dbReference type="NCBI Taxonomy" id="1940526"/>
    <lineage>
        <taxon>Bacteria</taxon>
        <taxon>Pseudomonadati</taxon>
        <taxon>Bacteroidota</taxon>
        <taxon>Bacteroidia</taxon>
        <taxon>Marinilabiliales</taxon>
        <taxon>Marinifilaceae</taxon>
        <taxon>Labilibaculum</taxon>
    </lineage>
</organism>
<dbReference type="PANTHER" id="PTHR33204:SF18">
    <property type="entry name" value="TRANSCRIPTIONAL REGULATORY PROTEIN"/>
    <property type="match status" value="1"/>
</dbReference>
<evidence type="ECO:0000256" key="2">
    <source>
        <dbReference type="ARBA" id="ARBA00023125"/>
    </source>
</evidence>
<dbReference type="Pfam" id="PF01638">
    <property type="entry name" value="HxlR"/>
    <property type="match status" value="1"/>
</dbReference>
<keyword evidence="3" id="KW-0804">Transcription</keyword>
<accession>A0A2N3HW76</accession>
<dbReference type="GO" id="GO:0003677">
    <property type="term" value="F:DNA binding"/>
    <property type="evidence" value="ECO:0007669"/>
    <property type="project" value="UniProtKB-KW"/>
</dbReference>
<dbReference type="InterPro" id="IPR036388">
    <property type="entry name" value="WH-like_DNA-bd_sf"/>
</dbReference>
<proteinExistence type="predicted"/>
<keyword evidence="1" id="KW-0805">Transcription regulation</keyword>
<feature type="domain" description="HTH hxlR-type" evidence="4">
    <location>
        <begin position="12"/>
        <end position="114"/>
    </location>
</feature>
<keyword evidence="2" id="KW-0238">DNA-binding</keyword>
<dbReference type="Gene3D" id="1.10.10.10">
    <property type="entry name" value="Winged helix-like DNA-binding domain superfamily/Winged helix DNA-binding domain"/>
    <property type="match status" value="1"/>
</dbReference>
<sequence length="118" mass="13533">MACTKCSGSGECNTFLLPFNDLMNVLSGKWKIRLILCLQSEPKRFNEMKKCHGISPRILSKELKDLEMNGVIIRTELNDNMKAVVYSLSEMGTELIPIILQLHKWGTDHRQKMLAKMH</sequence>
<dbReference type="PANTHER" id="PTHR33204">
    <property type="entry name" value="TRANSCRIPTIONAL REGULATOR, MARR FAMILY"/>
    <property type="match status" value="1"/>
</dbReference>
<dbReference type="OrthoDB" id="8231503at2"/>
<dbReference type="SUPFAM" id="SSF46785">
    <property type="entry name" value="Winged helix' DNA-binding domain"/>
    <property type="match status" value="1"/>
</dbReference>
<protein>
    <recommendedName>
        <fullName evidence="4">HTH hxlR-type domain-containing protein</fullName>
    </recommendedName>
</protein>
<name>A0A2N3HW76_9BACT</name>
<evidence type="ECO:0000313" key="5">
    <source>
        <dbReference type="EMBL" id="PKQ62320.1"/>
    </source>
</evidence>
<reference evidence="5 6" key="1">
    <citation type="journal article" date="2017" name="Front. Microbiol.">
        <title>Labilibaculum manganireducens gen. nov., sp. nov. and Labilibaculum filiforme sp. nov., Novel Bacteroidetes Isolated from Subsurface Sediments of the Baltic Sea.</title>
        <authorList>
            <person name="Vandieken V."/>
            <person name="Marshall I.P."/>
            <person name="Niemann H."/>
            <person name="Engelen B."/>
            <person name="Cypionka H."/>
        </authorList>
    </citation>
    <scope>NUCLEOTIDE SEQUENCE [LARGE SCALE GENOMIC DNA]</scope>
    <source>
        <strain evidence="5 6">59.16B</strain>
    </source>
</reference>
<comment type="caution">
    <text evidence="5">The sequence shown here is derived from an EMBL/GenBank/DDBJ whole genome shotgun (WGS) entry which is preliminary data.</text>
</comment>
<evidence type="ECO:0000259" key="4">
    <source>
        <dbReference type="PROSITE" id="PS51118"/>
    </source>
</evidence>
<dbReference type="Proteomes" id="UP000233535">
    <property type="component" value="Unassembled WGS sequence"/>
</dbReference>
<dbReference type="RefSeq" id="WP_101261974.1">
    <property type="nucleotide sequence ID" value="NZ_MVDD01000009.1"/>
</dbReference>
<dbReference type="InterPro" id="IPR036390">
    <property type="entry name" value="WH_DNA-bd_sf"/>
</dbReference>
<evidence type="ECO:0000313" key="6">
    <source>
        <dbReference type="Proteomes" id="UP000233535"/>
    </source>
</evidence>